<dbReference type="PRINTS" id="PR00081">
    <property type="entry name" value="GDHRDH"/>
</dbReference>
<evidence type="ECO:0000256" key="1">
    <source>
        <dbReference type="ARBA" id="ARBA00006484"/>
    </source>
</evidence>
<comment type="similarity">
    <text evidence="1 3">Belongs to the short-chain dehydrogenases/reductases (SDR) family.</text>
</comment>
<keyword evidence="2" id="KW-0560">Oxidoreductase</keyword>
<gene>
    <name evidence="4" type="ORF">QCA50_004487</name>
</gene>
<dbReference type="PRINTS" id="PR00080">
    <property type="entry name" value="SDRFAMILY"/>
</dbReference>
<dbReference type="PANTHER" id="PTHR43976:SF16">
    <property type="entry name" value="SHORT-CHAIN DEHYDROGENASE_REDUCTASE FAMILY PROTEIN"/>
    <property type="match status" value="1"/>
</dbReference>
<evidence type="ECO:0000256" key="3">
    <source>
        <dbReference type="RuleBase" id="RU000363"/>
    </source>
</evidence>
<dbReference type="InterPro" id="IPR051911">
    <property type="entry name" value="SDR_oxidoreductase"/>
</dbReference>
<dbReference type="InterPro" id="IPR002347">
    <property type="entry name" value="SDR_fam"/>
</dbReference>
<reference evidence="4 5" key="1">
    <citation type="submission" date="2022-09" db="EMBL/GenBank/DDBJ databases">
        <authorList>
            <person name="Palmer J.M."/>
        </authorList>
    </citation>
    <scope>NUCLEOTIDE SEQUENCE [LARGE SCALE GENOMIC DNA]</scope>
    <source>
        <strain evidence="4 5">DSM 7382</strain>
    </source>
</reference>
<dbReference type="Gene3D" id="3.40.50.720">
    <property type="entry name" value="NAD(P)-binding Rossmann-like Domain"/>
    <property type="match status" value="1"/>
</dbReference>
<keyword evidence="5" id="KW-1185">Reference proteome</keyword>
<proteinExistence type="inferred from homology"/>
<comment type="caution">
    <text evidence="4">The sequence shown here is derived from an EMBL/GenBank/DDBJ whole genome shotgun (WGS) entry which is preliminary data.</text>
</comment>
<evidence type="ECO:0000313" key="5">
    <source>
        <dbReference type="Proteomes" id="UP001385951"/>
    </source>
</evidence>
<accession>A0AAW0GLP9</accession>
<organism evidence="4 5">
    <name type="scientific">Cerrena zonata</name>
    <dbReference type="NCBI Taxonomy" id="2478898"/>
    <lineage>
        <taxon>Eukaryota</taxon>
        <taxon>Fungi</taxon>
        <taxon>Dikarya</taxon>
        <taxon>Basidiomycota</taxon>
        <taxon>Agaricomycotina</taxon>
        <taxon>Agaricomycetes</taxon>
        <taxon>Polyporales</taxon>
        <taxon>Cerrenaceae</taxon>
        <taxon>Cerrena</taxon>
    </lineage>
</organism>
<dbReference type="Proteomes" id="UP001385951">
    <property type="component" value="Unassembled WGS sequence"/>
</dbReference>
<dbReference type="PANTHER" id="PTHR43976">
    <property type="entry name" value="SHORT CHAIN DEHYDROGENASE"/>
    <property type="match status" value="1"/>
</dbReference>
<dbReference type="InterPro" id="IPR036291">
    <property type="entry name" value="NAD(P)-bd_dom_sf"/>
</dbReference>
<name>A0AAW0GLP9_9APHY</name>
<dbReference type="GO" id="GO:0016491">
    <property type="term" value="F:oxidoreductase activity"/>
    <property type="evidence" value="ECO:0007669"/>
    <property type="project" value="UniProtKB-KW"/>
</dbReference>
<protein>
    <recommendedName>
        <fullName evidence="6">NAD(P)-binding protein</fullName>
    </recommendedName>
</protein>
<evidence type="ECO:0000256" key="2">
    <source>
        <dbReference type="ARBA" id="ARBA00023002"/>
    </source>
</evidence>
<evidence type="ECO:0008006" key="6">
    <source>
        <dbReference type="Google" id="ProtNLM"/>
    </source>
</evidence>
<dbReference type="Pfam" id="PF00106">
    <property type="entry name" value="adh_short"/>
    <property type="match status" value="1"/>
</dbReference>
<dbReference type="AlphaFoldDB" id="A0AAW0GLP9"/>
<dbReference type="EMBL" id="JASBNA010000004">
    <property type="protein sequence ID" value="KAK7692852.1"/>
    <property type="molecule type" value="Genomic_DNA"/>
</dbReference>
<evidence type="ECO:0000313" key="4">
    <source>
        <dbReference type="EMBL" id="KAK7692852.1"/>
    </source>
</evidence>
<sequence>MSTEQIASRVWFSSSQGLGRALLDAVLGAGDRAVATLRRPEQLESLKSQYSPSRLLVLQLDVTETFQIESAFEETQRHFGRIDVVVNNAGYALSSEIETTPLEEAKKQLDVLLWGPVQICQQAIKFFRDINPPGVGGHILNISSAGGYQGNANTGFYHAGKFALEGFTESLAREVLPEWNITATIIEPGGFRTELGSAAVRLPTLDVYKQDHAPSQAMARIREPKAWIGDPTRAGQVLFKLGGRRDLPMRVQLGTDASRLVRWKAKRTMEDTMNPEWEELADSTNVDGVDKETVLQRIEAAWRKV</sequence>
<dbReference type="SUPFAM" id="SSF51735">
    <property type="entry name" value="NAD(P)-binding Rossmann-fold domains"/>
    <property type="match status" value="1"/>
</dbReference>